<evidence type="ECO:0000256" key="1">
    <source>
        <dbReference type="SAM" id="MobiDB-lite"/>
    </source>
</evidence>
<dbReference type="EMBL" id="CP108473">
    <property type="protein sequence ID" value="WUS21765.1"/>
    <property type="molecule type" value="Genomic_DNA"/>
</dbReference>
<proteinExistence type="predicted"/>
<feature type="compositionally biased region" description="Polar residues" evidence="1">
    <location>
        <begin position="10"/>
        <end position="23"/>
    </location>
</feature>
<feature type="region of interest" description="Disordered" evidence="1">
    <location>
        <begin position="1"/>
        <end position="26"/>
    </location>
</feature>
<feature type="compositionally biased region" description="Low complexity" evidence="1">
    <location>
        <begin position="42"/>
        <end position="56"/>
    </location>
</feature>
<organism evidence="2 3">
    <name type="scientific">Streptomyces caniferus</name>
    <dbReference type="NCBI Taxonomy" id="285557"/>
    <lineage>
        <taxon>Bacteria</taxon>
        <taxon>Bacillati</taxon>
        <taxon>Actinomycetota</taxon>
        <taxon>Actinomycetes</taxon>
        <taxon>Kitasatosporales</taxon>
        <taxon>Streptomycetaceae</taxon>
        <taxon>Streptomyces</taxon>
    </lineage>
</organism>
<dbReference type="Proteomes" id="UP001432292">
    <property type="component" value="Chromosome"/>
</dbReference>
<protein>
    <submittedName>
        <fullName evidence="2">Uncharacterized protein</fullName>
    </submittedName>
</protein>
<accession>A0ABZ1VIV4</accession>
<name>A0ABZ1VIV4_9ACTN</name>
<gene>
    <name evidence="2" type="ORF">OG727_05390</name>
</gene>
<sequence length="96" mass="10334">MSRRLRARKSCSSTHTTYASRSTAPWGGSAFAYTALRQRAGTSLSSTSRGSSGFSDTFRRDRAGSRFTPVRMRIAPVAALSADVSPSSDRNGRTVL</sequence>
<keyword evidence="3" id="KW-1185">Reference proteome</keyword>
<feature type="region of interest" description="Disordered" evidence="1">
    <location>
        <begin position="42"/>
        <end position="62"/>
    </location>
</feature>
<evidence type="ECO:0000313" key="2">
    <source>
        <dbReference type="EMBL" id="WUS21765.1"/>
    </source>
</evidence>
<evidence type="ECO:0000313" key="3">
    <source>
        <dbReference type="Proteomes" id="UP001432292"/>
    </source>
</evidence>
<reference evidence="2" key="1">
    <citation type="submission" date="2022-10" db="EMBL/GenBank/DDBJ databases">
        <title>The complete genomes of actinobacterial strains from the NBC collection.</title>
        <authorList>
            <person name="Joergensen T.S."/>
            <person name="Alvarez Arevalo M."/>
            <person name="Sterndorff E.B."/>
            <person name="Faurdal D."/>
            <person name="Vuksanovic O."/>
            <person name="Mourched A.-S."/>
            <person name="Charusanti P."/>
            <person name="Shaw S."/>
            <person name="Blin K."/>
            <person name="Weber T."/>
        </authorList>
    </citation>
    <scope>NUCLEOTIDE SEQUENCE</scope>
    <source>
        <strain evidence="2">NBC_01256</strain>
    </source>
</reference>